<dbReference type="EMBL" id="CP001738">
    <property type="protein sequence ID" value="ACY95856.1"/>
    <property type="molecule type" value="Genomic_DNA"/>
</dbReference>
<dbReference type="STRING" id="471852.Tcur_0251"/>
<dbReference type="HOGENOM" id="CLU_045383_0_0_11"/>
<evidence type="ECO:0000259" key="2">
    <source>
        <dbReference type="Pfam" id="PF00487"/>
    </source>
</evidence>
<organism evidence="3 4">
    <name type="scientific">Thermomonospora curvata (strain ATCC 19995 / DSM 43183 / JCM 3096 / KCTC 9072 / NBRC 15933 / NCIMB 10081 / Henssen B9)</name>
    <dbReference type="NCBI Taxonomy" id="471852"/>
    <lineage>
        <taxon>Bacteria</taxon>
        <taxon>Bacillati</taxon>
        <taxon>Actinomycetota</taxon>
        <taxon>Actinomycetes</taxon>
        <taxon>Streptosporangiales</taxon>
        <taxon>Thermomonosporaceae</taxon>
        <taxon>Thermomonospora</taxon>
    </lineage>
</organism>
<feature type="domain" description="Fatty acid desaturase" evidence="2">
    <location>
        <begin position="64"/>
        <end position="331"/>
    </location>
</feature>
<dbReference type="KEGG" id="tcu:Tcur_0251"/>
<dbReference type="PANTHER" id="PTHR19353:SF19">
    <property type="entry name" value="DELTA(5) FATTY ACID DESATURASE C-RELATED"/>
    <property type="match status" value="1"/>
</dbReference>
<gene>
    <name evidence="3" type="ordered locus">Tcur_0251</name>
</gene>
<accession>D1A1D4</accession>
<evidence type="ECO:0000313" key="4">
    <source>
        <dbReference type="Proteomes" id="UP000001918"/>
    </source>
</evidence>
<dbReference type="InterPro" id="IPR005804">
    <property type="entry name" value="FA_desaturase_dom"/>
</dbReference>
<protein>
    <submittedName>
        <fullName evidence="3">Fatty acid desaturase</fullName>
    </submittedName>
</protein>
<sequence length="401" mass="44860">MPTAASLSRADLEEFGRELDKIRQEVLADLGEDDAAYIRGVIALQRRLEVTGRALLLVSWLPPAWLAGTTALAVAKILENMEIGHNVLHGQWDWMRDPKIHSTTWEWDNATPAAQWKHSHNVVHHTWTNVLGKDRDIGYSALRVHPAQQWHPIYLAQPFYNALLALFFEYGIAIYDAELERVAKGEKDAREALRQLRAVAAKAGRQILKDYVAFPLLAGPGMLPTLLGNLTANMARNVWAHIVIFCGHFPEGAEVFTEEEIENETRAQWYLRQLLGSCNFDGGPLLHLMSGNLSHQIEHHLFPDLPSNRYAQIAPRVRALCARFGLPYNSRPLIKQTCSVWKRILRLSLPGGSQAPRPEETTASPGELRATAPKEAPTQAERSPNGDGKEAARKSRGLIAR</sequence>
<dbReference type="GO" id="GO:0008610">
    <property type="term" value="P:lipid biosynthetic process"/>
    <property type="evidence" value="ECO:0007669"/>
    <property type="project" value="UniProtKB-ARBA"/>
</dbReference>
<dbReference type="PANTHER" id="PTHR19353">
    <property type="entry name" value="FATTY ACID DESATURASE 2"/>
    <property type="match status" value="1"/>
</dbReference>
<dbReference type="eggNOG" id="COG3239">
    <property type="taxonomic scope" value="Bacteria"/>
</dbReference>
<dbReference type="OrthoDB" id="104711at2"/>
<keyword evidence="4" id="KW-1185">Reference proteome</keyword>
<dbReference type="InterPro" id="IPR012171">
    <property type="entry name" value="Fatty_acid_desaturase"/>
</dbReference>
<dbReference type="GO" id="GO:0016020">
    <property type="term" value="C:membrane"/>
    <property type="evidence" value="ECO:0007669"/>
    <property type="project" value="TreeGrafter"/>
</dbReference>
<dbReference type="CDD" id="cd03506">
    <property type="entry name" value="Delta6-FADS-like"/>
    <property type="match status" value="1"/>
</dbReference>
<name>D1A1D4_THECD</name>
<evidence type="ECO:0000256" key="1">
    <source>
        <dbReference type="SAM" id="MobiDB-lite"/>
    </source>
</evidence>
<dbReference type="AlphaFoldDB" id="D1A1D4"/>
<evidence type="ECO:0000313" key="3">
    <source>
        <dbReference type="EMBL" id="ACY95856.1"/>
    </source>
</evidence>
<dbReference type="Pfam" id="PF00487">
    <property type="entry name" value="FA_desaturase"/>
    <property type="match status" value="1"/>
</dbReference>
<dbReference type="RefSeq" id="WP_012850640.1">
    <property type="nucleotide sequence ID" value="NC_013510.1"/>
</dbReference>
<dbReference type="Proteomes" id="UP000001918">
    <property type="component" value="Chromosome"/>
</dbReference>
<reference evidence="3 4" key="1">
    <citation type="journal article" date="2011" name="Stand. Genomic Sci.">
        <title>Complete genome sequence of Thermomonospora curvata type strain (B9).</title>
        <authorList>
            <person name="Chertkov O."/>
            <person name="Sikorski J."/>
            <person name="Nolan M."/>
            <person name="Lapidus A."/>
            <person name="Lucas S."/>
            <person name="Del Rio T.G."/>
            <person name="Tice H."/>
            <person name="Cheng J.F."/>
            <person name="Goodwin L."/>
            <person name="Pitluck S."/>
            <person name="Liolios K."/>
            <person name="Ivanova N."/>
            <person name="Mavromatis K."/>
            <person name="Mikhailova N."/>
            <person name="Ovchinnikova G."/>
            <person name="Pati A."/>
            <person name="Chen A."/>
            <person name="Palaniappan K."/>
            <person name="Djao O.D."/>
            <person name="Land M."/>
            <person name="Hauser L."/>
            <person name="Chang Y.J."/>
            <person name="Jeffries C.D."/>
            <person name="Brettin T."/>
            <person name="Han C."/>
            <person name="Detter J.C."/>
            <person name="Rohde M."/>
            <person name="Goker M."/>
            <person name="Woyke T."/>
            <person name="Bristow J."/>
            <person name="Eisen J.A."/>
            <person name="Markowitz V."/>
            <person name="Hugenholtz P."/>
            <person name="Klenk H.P."/>
            <person name="Kyrpides N.C."/>
        </authorList>
    </citation>
    <scope>NUCLEOTIDE SEQUENCE [LARGE SCALE GENOMIC DNA]</scope>
    <source>
        <strain evidence="4">ATCC 19995 / DSM 43183 / JCM 3096 / KCTC 9072 / NBRC 15933 / NCIMB 10081 / Henssen B9</strain>
    </source>
</reference>
<dbReference type="GO" id="GO:0016717">
    <property type="term" value="F:oxidoreductase activity, acting on paired donors, with oxidation of a pair of donors resulting in the reduction of molecular oxygen to two molecules of water"/>
    <property type="evidence" value="ECO:0007669"/>
    <property type="project" value="TreeGrafter"/>
</dbReference>
<proteinExistence type="predicted"/>
<feature type="region of interest" description="Disordered" evidence="1">
    <location>
        <begin position="351"/>
        <end position="401"/>
    </location>
</feature>